<comment type="caution">
    <text evidence="4">The sequence shown here is derived from an EMBL/GenBank/DDBJ whole genome shotgun (WGS) entry which is preliminary data.</text>
</comment>
<feature type="transmembrane region" description="Helical" evidence="2">
    <location>
        <begin position="43"/>
        <end position="65"/>
    </location>
</feature>
<reference evidence="4" key="1">
    <citation type="submission" date="2020-10" db="EMBL/GenBank/DDBJ databases">
        <authorList>
            <person name="Han B."/>
            <person name="Lu T."/>
            <person name="Zhao Q."/>
            <person name="Huang X."/>
            <person name="Zhao Y."/>
        </authorList>
    </citation>
    <scope>NUCLEOTIDE SEQUENCE</scope>
</reference>
<keyword evidence="5" id="KW-1185">Reference proteome</keyword>
<evidence type="ECO:0000313" key="4">
    <source>
        <dbReference type="EMBL" id="CAD6212968.1"/>
    </source>
</evidence>
<dbReference type="GO" id="GO:0005737">
    <property type="term" value="C:cytoplasm"/>
    <property type="evidence" value="ECO:0007669"/>
    <property type="project" value="TreeGrafter"/>
</dbReference>
<gene>
    <name evidence="4" type="ORF">NCGR_LOCUS8683</name>
</gene>
<feature type="domain" description="Protein kinase" evidence="3">
    <location>
        <begin position="1"/>
        <end position="201"/>
    </location>
</feature>
<evidence type="ECO:0000313" key="5">
    <source>
        <dbReference type="Proteomes" id="UP000604825"/>
    </source>
</evidence>
<keyword evidence="2" id="KW-0812">Transmembrane</keyword>
<dbReference type="EMBL" id="CAJGYO010000002">
    <property type="protein sequence ID" value="CAD6212968.1"/>
    <property type="molecule type" value="Genomic_DNA"/>
</dbReference>
<feature type="compositionally biased region" description="Basic and acidic residues" evidence="1">
    <location>
        <begin position="1"/>
        <end position="11"/>
    </location>
</feature>
<proteinExistence type="predicted"/>
<dbReference type="AlphaFoldDB" id="A0A811MSS0"/>
<sequence length="201" mass="22917">MDDDVAPKKPQPEVFDGPLLSSRDKAKIERRKRKEERQRETQVFVPDYALLFIYGLSCLLVQVQYQMHVTEMEALRAGMPPVYVNHSNDGGPAVRDIHMENISVTVGGRDLIQEATITLAFGRHYGEYFVVVKIADFGVSRNPSQEGDMTAESGTYRWMAPEVINHKPYDHRADIFSFGVILWELVTSKIRHGILNWGCIH</sequence>
<dbReference type="Gene3D" id="1.10.510.10">
    <property type="entry name" value="Transferase(Phosphotransferase) domain 1"/>
    <property type="match status" value="1"/>
</dbReference>
<keyword evidence="2" id="KW-1133">Transmembrane helix</keyword>
<accession>A0A811MSS0</accession>
<evidence type="ECO:0000259" key="3">
    <source>
        <dbReference type="PROSITE" id="PS50011"/>
    </source>
</evidence>
<dbReference type="PANTHER" id="PTHR23257">
    <property type="entry name" value="SERINE-THREONINE PROTEIN KINASE"/>
    <property type="match status" value="1"/>
</dbReference>
<dbReference type="InterPro" id="IPR000719">
    <property type="entry name" value="Prot_kinase_dom"/>
</dbReference>
<organism evidence="4 5">
    <name type="scientific">Miscanthus lutarioriparius</name>
    <dbReference type="NCBI Taxonomy" id="422564"/>
    <lineage>
        <taxon>Eukaryota</taxon>
        <taxon>Viridiplantae</taxon>
        <taxon>Streptophyta</taxon>
        <taxon>Embryophyta</taxon>
        <taxon>Tracheophyta</taxon>
        <taxon>Spermatophyta</taxon>
        <taxon>Magnoliopsida</taxon>
        <taxon>Liliopsida</taxon>
        <taxon>Poales</taxon>
        <taxon>Poaceae</taxon>
        <taxon>PACMAD clade</taxon>
        <taxon>Panicoideae</taxon>
        <taxon>Andropogonodae</taxon>
        <taxon>Andropogoneae</taxon>
        <taxon>Saccharinae</taxon>
        <taxon>Miscanthus</taxon>
    </lineage>
</organism>
<feature type="region of interest" description="Disordered" evidence="1">
    <location>
        <begin position="1"/>
        <end position="37"/>
    </location>
</feature>
<evidence type="ECO:0000256" key="1">
    <source>
        <dbReference type="SAM" id="MobiDB-lite"/>
    </source>
</evidence>
<dbReference type="Pfam" id="PF00069">
    <property type="entry name" value="Pkinase"/>
    <property type="match status" value="1"/>
</dbReference>
<dbReference type="GO" id="GO:0005524">
    <property type="term" value="F:ATP binding"/>
    <property type="evidence" value="ECO:0007669"/>
    <property type="project" value="InterPro"/>
</dbReference>
<dbReference type="InterPro" id="IPR050167">
    <property type="entry name" value="Ser_Thr_protein_kinase"/>
</dbReference>
<keyword evidence="2" id="KW-0472">Membrane</keyword>
<evidence type="ECO:0000256" key="2">
    <source>
        <dbReference type="SAM" id="Phobius"/>
    </source>
</evidence>
<dbReference type="GO" id="GO:0007165">
    <property type="term" value="P:signal transduction"/>
    <property type="evidence" value="ECO:0007669"/>
    <property type="project" value="TreeGrafter"/>
</dbReference>
<protein>
    <recommendedName>
        <fullName evidence="3">Protein kinase domain-containing protein</fullName>
    </recommendedName>
</protein>
<dbReference type="GO" id="GO:0004672">
    <property type="term" value="F:protein kinase activity"/>
    <property type="evidence" value="ECO:0007669"/>
    <property type="project" value="InterPro"/>
</dbReference>
<dbReference type="PANTHER" id="PTHR23257:SF816">
    <property type="entry name" value="ACT-DOMAIN CONTAINING PROTEIN KINASE FAMILY PROTEIN-RELATED"/>
    <property type="match status" value="1"/>
</dbReference>
<dbReference type="Proteomes" id="UP000604825">
    <property type="component" value="Unassembled WGS sequence"/>
</dbReference>
<dbReference type="InterPro" id="IPR011009">
    <property type="entry name" value="Kinase-like_dom_sf"/>
</dbReference>
<dbReference type="PROSITE" id="PS50011">
    <property type="entry name" value="PROTEIN_KINASE_DOM"/>
    <property type="match status" value="1"/>
</dbReference>
<name>A0A811MSS0_9POAL</name>
<dbReference type="OrthoDB" id="1934143at2759"/>
<dbReference type="SUPFAM" id="SSF56112">
    <property type="entry name" value="Protein kinase-like (PK-like)"/>
    <property type="match status" value="1"/>
</dbReference>